<dbReference type="SUPFAM" id="SSF52954">
    <property type="entry name" value="Class II aaRS ABD-related"/>
    <property type="match status" value="1"/>
</dbReference>
<dbReference type="Pfam" id="PF04427">
    <property type="entry name" value="Brix"/>
    <property type="match status" value="1"/>
</dbReference>
<dbReference type="PANTHER" id="PTHR22734">
    <property type="entry name" value="U3 SMALL NUCLEOLAR RIBONUCLEOPROTEIN PROTEIN IMP4"/>
    <property type="match status" value="1"/>
</dbReference>
<dbReference type="PROSITE" id="PS50833">
    <property type="entry name" value="BRIX"/>
    <property type="match status" value="1"/>
</dbReference>
<dbReference type="FunFam" id="3.40.50.10480:FF:000002">
    <property type="entry name" value="Ribosome production factor 1"/>
    <property type="match status" value="1"/>
</dbReference>
<dbReference type="GO" id="GO:0000055">
    <property type="term" value="P:ribosomal large subunit export from nucleus"/>
    <property type="evidence" value="ECO:0007669"/>
    <property type="project" value="EnsemblFungi"/>
</dbReference>
<dbReference type="GO" id="GO:0000463">
    <property type="term" value="P:maturation of LSU-rRNA from tricistronic rRNA transcript (SSU-rRNA, 5.8S rRNA, LSU-rRNA)"/>
    <property type="evidence" value="ECO:0007669"/>
    <property type="project" value="EnsemblFungi"/>
</dbReference>
<evidence type="ECO:0000259" key="2">
    <source>
        <dbReference type="PROSITE" id="PS50833"/>
    </source>
</evidence>
<dbReference type="STRING" id="675824.A0A1E3QBQ5"/>
<accession>A0A1E3QBQ5</accession>
<proteinExistence type="predicted"/>
<dbReference type="GO" id="GO:0000466">
    <property type="term" value="P:maturation of 5.8S rRNA from tricistronic rRNA transcript (SSU-rRNA, 5.8S rRNA, LSU-rRNA)"/>
    <property type="evidence" value="ECO:0007669"/>
    <property type="project" value="EnsemblFungi"/>
</dbReference>
<dbReference type="Gene3D" id="3.40.50.10480">
    <property type="entry name" value="Probable brix-domain ribosomal biogenesis protein"/>
    <property type="match status" value="1"/>
</dbReference>
<sequence length="309" mass="36020">MPSRKTKGKKKSVPTAPVPKDALNNVKNKIKRENLLYAARKAHNVNKHKSRKELLKMEQADPQLKEERLANNIPTTIENTRIYDETVDAPIEGEDEFEEYFKNKRAPKVLITTSKFARAQAYELSDQLINIIPGSEFVKRGQKFSMREIAQFCINRDYTDLVVISEDKKVVNGLTFVHLPAGPTMFFSLTSLRMPKQISGHGRATSHVPELILNSFSTRLGMTVGRLFQSLFPQTPEFVGRQVVTLHNQRDFIFFRRHRYLFKETERVGLQELGPQFTLKLRRVRRGIAEEMEWEHRPEMDKEKRKFYL</sequence>
<keyword evidence="4" id="KW-1185">Reference proteome</keyword>
<dbReference type="SMART" id="SM00879">
    <property type="entry name" value="Brix"/>
    <property type="match status" value="1"/>
</dbReference>
<dbReference type="EMBL" id="KV454291">
    <property type="protein sequence ID" value="ODQ75101.1"/>
    <property type="molecule type" value="Genomic_DNA"/>
</dbReference>
<feature type="compositionally biased region" description="Basic residues" evidence="1">
    <location>
        <begin position="1"/>
        <end position="12"/>
    </location>
</feature>
<dbReference type="InterPro" id="IPR044281">
    <property type="entry name" value="IMP4/RPF1"/>
</dbReference>
<dbReference type="Proteomes" id="UP000094385">
    <property type="component" value="Unassembled WGS sequence"/>
</dbReference>
<dbReference type="GO" id="GO:0030687">
    <property type="term" value="C:preribosome, large subunit precursor"/>
    <property type="evidence" value="ECO:0007669"/>
    <property type="project" value="EnsemblFungi"/>
</dbReference>
<protein>
    <recommendedName>
        <fullName evidence="2">Brix domain-containing protein</fullName>
    </recommendedName>
</protein>
<dbReference type="GO" id="GO:0042134">
    <property type="term" value="F:rRNA primary transcript binding"/>
    <property type="evidence" value="ECO:0007669"/>
    <property type="project" value="EnsemblFungi"/>
</dbReference>
<organism evidence="3 4">
    <name type="scientific">Lipomyces starkeyi NRRL Y-11557</name>
    <dbReference type="NCBI Taxonomy" id="675824"/>
    <lineage>
        <taxon>Eukaryota</taxon>
        <taxon>Fungi</taxon>
        <taxon>Dikarya</taxon>
        <taxon>Ascomycota</taxon>
        <taxon>Saccharomycotina</taxon>
        <taxon>Lipomycetes</taxon>
        <taxon>Lipomycetales</taxon>
        <taxon>Lipomycetaceae</taxon>
        <taxon>Lipomyces</taxon>
    </lineage>
</organism>
<feature type="region of interest" description="Disordered" evidence="1">
    <location>
        <begin position="1"/>
        <end position="21"/>
    </location>
</feature>
<evidence type="ECO:0000313" key="4">
    <source>
        <dbReference type="Proteomes" id="UP000094385"/>
    </source>
</evidence>
<dbReference type="AlphaFoldDB" id="A0A1E3QBQ5"/>
<feature type="domain" description="Brix" evidence="2">
    <location>
        <begin position="107"/>
        <end position="290"/>
    </location>
</feature>
<reference evidence="3 4" key="1">
    <citation type="journal article" date="2016" name="Proc. Natl. Acad. Sci. U.S.A.">
        <title>Comparative genomics of biotechnologically important yeasts.</title>
        <authorList>
            <person name="Riley R."/>
            <person name="Haridas S."/>
            <person name="Wolfe K.H."/>
            <person name="Lopes M.R."/>
            <person name="Hittinger C.T."/>
            <person name="Goeker M."/>
            <person name="Salamov A.A."/>
            <person name="Wisecaver J.H."/>
            <person name="Long T.M."/>
            <person name="Calvey C.H."/>
            <person name="Aerts A.L."/>
            <person name="Barry K.W."/>
            <person name="Choi C."/>
            <person name="Clum A."/>
            <person name="Coughlan A.Y."/>
            <person name="Deshpande S."/>
            <person name="Douglass A.P."/>
            <person name="Hanson S.J."/>
            <person name="Klenk H.-P."/>
            <person name="LaButti K.M."/>
            <person name="Lapidus A."/>
            <person name="Lindquist E.A."/>
            <person name="Lipzen A.M."/>
            <person name="Meier-Kolthoff J.P."/>
            <person name="Ohm R.A."/>
            <person name="Otillar R.P."/>
            <person name="Pangilinan J.L."/>
            <person name="Peng Y."/>
            <person name="Rokas A."/>
            <person name="Rosa C.A."/>
            <person name="Scheuner C."/>
            <person name="Sibirny A.A."/>
            <person name="Slot J.C."/>
            <person name="Stielow J.B."/>
            <person name="Sun H."/>
            <person name="Kurtzman C.P."/>
            <person name="Blackwell M."/>
            <person name="Grigoriev I.V."/>
            <person name="Jeffries T.W."/>
        </authorList>
    </citation>
    <scope>NUCLEOTIDE SEQUENCE [LARGE SCALE GENOMIC DNA]</scope>
    <source>
        <strain evidence="3 4">NRRL Y-11557</strain>
    </source>
</reference>
<evidence type="ECO:0000313" key="3">
    <source>
        <dbReference type="EMBL" id="ODQ75101.1"/>
    </source>
</evidence>
<evidence type="ECO:0000256" key="1">
    <source>
        <dbReference type="SAM" id="MobiDB-lite"/>
    </source>
</evidence>
<gene>
    <name evidence="3" type="ORF">LIPSTDRAFT_238505</name>
</gene>
<dbReference type="OrthoDB" id="264354at2759"/>
<dbReference type="PANTHER" id="PTHR22734:SF3">
    <property type="entry name" value="RIBOSOME PRODUCTION FACTOR 1"/>
    <property type="match status" value="1"/>
</dbReference>
<dbReference type="InterPro" id="IPR007109">
    <property type="entry name" value="Brix"/>
</dbReference>
<name>A0A1E3QBQ5_LIPST</name>
<dbReference type="GO" id="GO:0005730">
    <property type="term" value="C:nucleolus"/>
    <property type="evidence" value="ECO:0007669"/>
    <property type="project" value="EnsemblFungi"/>
</dbReference>